<dbReference type="InterPro" id="IPR003807">
    <property type="entry name" value="DUF202"/>
</dbReference>
<evidence type="ECO:0000256" key="5">
    <source>
        <dbReference type="SAM" id="Phobius"/>
    </source>
</evidence>
<keyword evidence="3 5" id="KW-1133">Transmembrane helix</keyword>
<comment type="subcellular location">
    <subcellularLocation>
        <location evidence="1">Endomembrane system</location>
        <topology evidence="1">Multi-pass membrane protein</topology>
    </subcellularLocation>
</comment>
<protein>
    <submittedName>
        <fullName evidence="7">DUF202 domain-containing protein</fullName>
    </submittedName>
</protein>
<evidence type="ECO:0000256" key="3">
    <source>
        <dbReference type="ARBA" id="ARBA00022989"/>
    </source>
</evidence>
<proteinExistence type="predicted"/>
<accession>A0ABW1AAU4</accession>
<organism evidence="7 8">
    <name type="scientific">Actinomadura rugatobispora</name>
    <dbReference type="NCBI Taxonomy" id="1994"/>
    <lineage>
        <taxon>Bacteria</taxon>
        <taxon>Bacillati</taxon>
        <taxon>Actinomycetota</taxon>
        <taxon>Actinomycetes</taxon>
        <taxon>Streptosporangiales</taxon>
        <taxon>Thermomonosporaceae</taxon>
        <taxon>Actinomadura</taxon>
    </lineage>
</organism>
<evidence type="ECO:0000313" key="8">
    <source>
        <dbReference type="Proteomes" id="UP001596074"/>
    </source>
</evidence>
<evidence type="ECO:0000256" key="4">
    <source>
        <dbReference type="ARBA" id="ARBA00023136"/>
    </source>
</evidence>
<evidence type="ECO:0000256" key="2">
    <source>
        <dbReference type="ARBA" id="ARBA00022692"/>
    </source>
</evidence>
<keyword evidence="2 5" id="KW-0812">Transmembrane</keyword>
<comment type="caution">
    <text evidence="7">The sequence shown here is derived from an EMBL/GenBank/DDBJ whole genome shotgun (WGS) entry which is preliminary data.</text>
</comment>
<feature type="transmembrane region" description="Helical" evidence="5">
    <location>
        <begin position="82"/>
        <end position="101"/>
    </location>
</feature>
<gene>
    <name evidence="7" type="ORF">ACFPZN_39535</name>
</gene>
<sequence length="102" mass="10689">MSAGRGLRDPGAQPERTALAWNRTTLSLIVAGLLCVRLAPSSTTAALAAATVCAAVSLQLRRSLTRHPGHHRRPVAADPVSVLMATIVTIMLGMLGLLFALH</sequence>
<reference evidence="8" key="1">
    <citation type="journal article" date="2019" name="Int. J. Syst. Evol. Microbiol.">
        <title>The Global Catalogue of Microorganisms (GCM) 10K type strain sequencing project: providing services to taxonomists for standard genome sequencing and annotation.</title>
        <authorList>
            <consortium name="The Broad Institute Genomics Platform"/>
            <consortium name="The Broad Institute Genome Sequencing Center for Infectious Disease"/>
            <person name="Wu L."/>
            <person name="Ma J."/>
        </authorList>
    </citation>
    <scope>NUCLEOTIDE SEQUENCE [LARGE SCALE GENOMIC DNA]</scope>
    <source>
        <strain evidence="8">KCTC 42087</strain>
    </source>
</reference>
<feature type="transmembrane region" description="Helical" evidence="5">
    <location>
        <begin position="45"/>
        <end position="61"/>
    </location>
</feature>
<dbReference type="Proteomes" id="UP001596074">
    <property type="component" value="Unassembled WGS sequence"/>
</dbReference>
<keyword evidence="4 5" id="KW-0472">Membrane</keyword>
<evidence type="ECO:0000256" key="1">
    <source>
        <dbReference type="ARBA" id="ARBA00004127"/>
    </source>
</evidence>
<evidence type="ECO:0000313" key="7">
    <source>
        <dbReference type="EMBL" id="MFC5751743.1"/>
    </source>
</evidence>
<name>A0ABW1AAU4_9ACTN</name>
<dbReference type="EMBL" id="JBHSON010000075">
    <property type="protein sequence ID" value="MFC5751743.1"/>
    <property type="molecule type" value="Genomic_DNA"/>
</dbReference>
<keyword evidence="8" id="KW-1185">Reference proteome</keyword>
<feature type="domain" description="DUF202" evidence="6">
    <location>
        <begin position="9"/>
        <end position="58"/>
    </location>
</feature>
<evidence type="ECO:0000259" key="6">
    <source>
        <dbReference type="Pfam" id="PF02656"/>
    </source>
</evidence>
<dbReference type="Pfam" id="PF02656">
    <property type="entry name" value="DUF202"/>
    <property type="match status" value="1"/>
</dbReference>
<dbReference type="RefSeq" id="WP_378287706.1">
    <property type="nucleotide sequence ID" value="NZ_JBHSON010000075.1"/>
</dbReference>